<sequence>MKRGLLIGIGAVVVVAGVLSIPVEAAPSPDTRIILEHTNKTYISPPCYEEANKSNNLAEADIQKAQELKYQPESSCTANSLAPIKQPIASVLAVNLGIKQSRWDW</sequence>
<dbReference type="RefSeq" id="WP_088910340.1">
    <property type="nucleotide sequence ID" value="NZ_CP018145.1"/>
</dbReference>
<dbReference type="EMBL" id="CP018145">
    <property type="protein sequence ID" value="ASJ56859.1"/>
    <property type="molecule type" value="Genomic_DNA"/>
</dbReference>
<accession>A0A220MQ79</accession>
<gene>
    <name evidence="1" type="ORF">BP422_27070</name>
</gene>
<organism evidence="1 2">
    <name type="scientific">Brevibacillus formosus</name>
    <dbReference type="NCBI Taxonomy" id="54913"/>
    <lineage>
        <taxon>Bacteria</taxon>
        <taxon>Bacillati</taxon>
        <taxon>Bacillota</taxon>
        <taxon>Bacilli</taxon>
        <taxon>Bacillales</taxon>
        <taxon>Paenibacillaceae</taxon>
        <taxon>Brevibacillus</taxon>
    </lineage>
</organism>
<proteinExistence type="predicted"/>
<evidence type="ECO:0000313" key="1">
    <source>
        <dbReference type="EMBL" id="ASJ56859.1"/>
    </source>
</evidence>
<dbReference type="Proteomes" id="UP000197781">
    <property type="component" value="Chromosome"/>
</dbReference>
<reference evidence="1 2" key="1">
    <citation type="submission" date="2016-11" db="EMBL/GenBank/DDBJ databases">
        <authorList>
            <person name="Jaros S."/>
            <person name="Januszkiewicz K."/>
            <person name="Wedrychowicz H."/>
        </authorList>
    </citation>
    <scope>NUCLEOTIDE SEQUENCE [LARGE SCALE GENOMIC DNA]</scope>
    <source>
        <strain evidence="1 2">NF2</strain>
    </source>
</reference>
<protein>
    <submittedName>
        <fullName evidence="1">Uncharacterized protein</fullName>
    </submittedName>
</protein>
<dbReference type="KEGG" id="bfm:BP422_27070"/>
<dbReference type="AlphaFoldDB" id="A0A220MQ79"/>
<evidence type="ECO:0000313" key="2">
    <source>
        <dbReference type="Proteomes" id="UP000197781"/>
    </source>
</evidence>
<name>A0A220MQ79_9BACL</name>